<organism evidence="2 3">
    <name type="scientific">Simiduia curdlanivorans</name>
    <dbReference type="NCBI Taxonomy" id="1492769"/>
    <lineage>
        <taxon>Bacteria</taxon>
        <taxon>Pseudomonadati</taxon>
        <taxon>Pseudomonadota</taxon>
        <taxon>Gammaproteobacteria</taxon>
        <taxon>Cellvibrionales</taxon>
        <taxon>Cellvibrionaceae</taxon>
        <taxon>Simiduia</taxon>
    </lineage>
</organism>
<keyword evidence="1" id="KW-0472">Membrane</keyword>
<evidence type="ECO:0000256" key="1">
    <source>
        <dbReference type="SAM" id="Phobius"/>
    </source>
</evidence>
<comment type="caution">
    <text evidence="2">The sequence shown here is derived from an EMBL/GenBank/DDBJ whole genome shotgun (WGS) entry which is preliminary data.</text>
</comment>
<name>A0ABV8V0V9_9GAMM</name>
<protein>
    <submittedName>
        <fullName evidence="2">Uncharacterized protein</fullName>
    </submittedName>
</protein>
<reference evidence="3" key="1">
    <citation type="journal article" date="2019" name="Int. J. Syst. Evol. Microbiol.">
        <title>The Global Catalogue of Microorganisms (GCM) 10K type strain sequencing project: providing services to taxonomists for standard genome sequencing and annotation.</title>
        <authorList>
            <consortium name="The Broad Institute Genomics Platform"/>
            <consortium name="The Broad Institute Genome Sequencing Center for Infectious Disease"/>
            <person name="Wu L."/>
            <person name="Ma J."/>
        </authorList>
    </citation>
    <scope>NUCLEOTIDE SEQUENCE [LARGE SCALE GENOMIC DNA]</scope>
    <source>
        <strain evidence="3">CECT 8570</strain>
    </source>
</reference>
<dbReference type="Proteomes" id="UP001595840">
    <property type="component" value="Unassembled WGS sequence"/>
</dbReference>
<accession>A0ABV8V0V9</accession>
<keyword evidence="1" id="KW-0812">Transmembrane</keyword>
<evidence type="ECO:0000313" key="2">
    <source>
        <dbReference type="EMBL" id="MFC4361327.1"/>
    </source>
</evidence>
<keyword evidence="3" id="KW-1185">Reference proteome</keyword>
<keyword evidence="1" id="KW-1133">Transmembrane helix</keyword>
<sequence length="295" mass="31687">MKLHSHQGVKYSSDFFDEDIIGLLLKPSAEVAKMPASVDLDLAAQLAGVEVSEATAFTAAWDEVASDPELSEALKHASYTKEKGLSEFQSNLSKALPASMQKQLNQNLRVDYKVVSENDSLVHYVDGEVALEIPLSVDSAQKASSNGEAALNAIFIVIDCFCIAAAIASINVHVNKSKIAKSLKSPLKRFIATLFNAKNVRELERLKKAGDNWLLIQRILSSLRGTANLRVLVTTFFSAMSRFEKAVAVVQFLASLALMIATAGGSYGAKLAQLGAAVTLLLADVAAFVISVRKS</sequence>
<feature type="transmembrane region" description="Helical" evidence="1">
    <location>
        <begin position="149"/>
        <end position="174"/>
    </location>
</feature>
<proteinExistence type="predicted"/>
<gene>
    <name evidence="2" type="ORF">ACFOX3_03375</name>
</gene>
<dbReference type="EMBL" id="JBHSCX010000003">
    <property type="protein sequence ID" value="MFC4361327.1"/>
    <property type="molecule type" value="Genomic_DNA"/>
</dbReference>
<feature type="transmembrane region" description="Helical" evidence="1">
    <location>
        <begin position="271"/>
        <end position="292"/>
    </location>
</feature>
<feature type="transmembrane region" description="Helical" evidence="1">
    <location>
        <begin position="246"/>
        <end position="265"/>
    </location>
</feature>
<evidence type="ECO:0000313" key="3">
    <source>
        <dbReference type="Proteomes" id="UP001595840"/>
    </source>
</evidence>
<dbReference type="RefSeq" id="WP_290259897.1">
    <property type="nucleotide sequence ID" value="NZ_JAUFQG010000004.1"/>
</dbReference>